<dbReference type="Gene3D" id="3.40.50.1820">
    <property type="entry name" value="alpha/beta hydrolase"/>
    <property type="match status" value="1"/>
</dbReference>
<dbReference type="AlphaFoldDB" id="A0A521FHV4"/>
<dbReference type="InterPro" id="IPR001031">
    <property type="entry name" value="Thioesterase"/>
</dbReference>
<sequence>MKIIAFTFAGGNKHSFQIIAKNIENFTVIEYPGRGFRMGEDLITDIDSLIEDLFQKVKSEISQHQDYIIYGHSMGALLGYLLCQKIEELGFQKPAKLVVSGRKPPVTKRENLFCHLPDNLFWDEVVKIGGIPDELINHQELIEFFTPILKADLTIVEVYKYQKKNKLNIPIDVFYGSEESTEDEMQGWEEESNEKISITQMKGDHFFIFKHVTFFTQYFKNLTQKLTI</sequence>
<gene>
    <name evidence="3" type="ORF">SAMN06265220_1147</name>
</gene>
<reference evidence="3 4" key="1">
    <citation type="submission" date="2017-05" db="EMBL/GenBank/DDBJ databases">
        <authorList>
            <person name="Varghese N."/>
            <person name="Submissions S."/>
        </authorList>
    </citation>
    <scope>NUCLEOTIDE SEQUENCE [LARGE SCALE GENOMIC DNA]</scope>
    <source>
        <strain evidence="3 4">DSM 29982</strain>
    </source>
</reference>
<feature type="domain" description="Thioesterase" evidence="2">
    <location>
        <begin position="2"/>
        <end position="213"/>
    </location>
</feature>
<dbReference type="Pfam" id="PF00975">
    <property type="entry name" value="Thioesterase"/>
    <property type="match status" value="1"/>
</dbReference>
<dbReference type="InterPro" id="IPR029058">
    <property type="entry name" value="AB_hydrolase_fold"/>
</dbReference>
<name>A0A521FHV4_9FLAO</name>
<dbReference type="EMBL" id="FXTQ01000014">
    <property type="protein sequence ID" value="SMO95783.1"/>
    <property type="molecule type" value="Genomic_DNA"/>
</dbReference>
<keyword evidence="4" id="KW-1185">Reference proteome</keyword>
<evidence type="ECO:0000256" key="1">
    <source>
        <dbReference type="ARBA" id="ARBA00007169"/>
    </source>
</evidence>
<evidence type="ECO:0000313" key="4">
    <source>
        <dbReference type="Proteomes" id="UP000319267"/>
    </source>
</evidence>
<proteinExistence type="inferred from homology"/>
<organism evidence="3 4">
    <name type="scientific">Flavobacterium nitrogenifigens</name>
    <dbReference type="NCBI Taxonomy" id="1617283"/>
    <lineage>
        <taxon>Bacteria</taxon>
        <taxon>Pseudomonadati</taxon>
        <taxon>Bacteroidota</taxon>
        <taxon>Flavobacteriia</taxon>
        <taxon>Flavobacteriales</taxon>
        <taxon>Flavobacteriaceae</taxon>
        <taxon>Flavobacterium</taxon>
    </lineage>
</organism>
<accession>A0A521FHV4</accession>
<dbReference type="SUPFAM" id="SSF53474">
    <property type="entry name" value="alpha/beta-Hydrolases"/>
    <property type="match status" value="1"/>
</dbReference>
<dbReference type="GO" id="GO:0008610">
    <property type="term" value="P:lipid biosynthetic process"/>
    <property type="evidence" value="ECO:0007669"/>
    <property type="project" value="TreeGrafter"/>
</dbReference>
<protein>
    <submittedName>
        <fullName evidence="3">Surfactin synthase thioesterase subunit</fullName>
    </submittedName>
</protein>
<dbReference type="PANTHER" id="PTHR11487">
    <property type="entry name" value="THIOESTERASE"/>
    <property type="match status" value="1"/>
</dbReference>
<dbReference type="Proteomes" id="UP000319267">
    <property type="component" value="Unassembled WGS sequence"/>
</dbReference>
<dbReference type="InterPro" id="IPR012223">
    <property type="entry name" value="TEII"/>
</dbReference>
<dbReference type="PANTHER" id="PTHR11487:SF0">
    <property type="entry name" value="S-ACYL FATTY ACID SYNTHASE THIOESTERASE, MEDIUM CHAIN"/>
    <property type="match status" value="1"/>
</dbReference>
<dbReference type="OrthoDB" id="2213423at2"/>
<evidence type="ECO:0000313" key="3">
    <source>
        <dbReference type="EMBL" id="SMO95783.1"/>
    </source>
</evidence>
<comment type="similarity">
    <text evidence="1">Belongs to the thioesterase family.</text>
</comment>
<evidence type="ECO:0000259" key="2">
    <source>
        <dbReference type="Pfam" id="PF00975"/>
    </source>
</evidence>
<dbReference type="RefSeq" id="WP_111375756.1">
    <property type="nucleotide sequence ID" value="NZ_CP043612.1"/>
</dbReference>